<evidence type="ECO:0000256" key="1">
    <source>
        <dbReference type="SAM" id="Phobius"/>
    </source>
</evidence>
<accession>A0A5C6U6C0</accession>
<dbReference type="AlphaFoldDB" id="A0A5C6U6C0"/>
<keyword evidence="4" id="KW-1185">Reference proteome</keyword>
<dbReference type="EMBL" id="VOPY01000003">
    <property type="protein sequence ID" value="TXC68309.1"/>
    <property type="molecule type" value="Genomic_DNA"/>
</dbReference>
<dbReference type="RefSeq" id="WP_147123544.1">
    <property type="nucleotide sequence ID" value="NZ_VOPY01000003.1"/>
</dbReference>
<keyword evidence="1" id="KW-1133">Transmembrane helix</keyword>
<keyword evidence="1" id="KW-0472">Membrane</keyword>
<comment type="caution">
    <text evidence="3">The sequence shown here is derived from an EMBL/GenBank/DDBJ whole genome shotgun (WGS) entry which is preliminary data.</text>
</comment>
<name>A0A5C6U6C0_9SPHN</name>
<evidence type="ECO:0000313" key="3">
    <source>
        <dbReference type="EMBL" id="TXC68309.1"/>
    </source>
</evidence>
<reference evidence="3 4" key="1">
    <citation type="submission" date="2019-08" db="EMBL/GenBank/DDBJ databases">
        <title>Sphingorhabdus soil sp. nov., isolated from arctic soil.</title>
        <authorList>
            <person name="Liu Y."/>
        </authorList>
    </citation>
    <scope>NUCLEOTIDE SEQUENCE [LARGE SCALE GENOMIC DNA]</scope>
    <source>
        <strain evidence="3 4">D-2Q-5-6</strain>
    </source>
</reference>
<feature type="domain" description="Protein-glutamine gamma-glutamyltransferase-like C-terminal" evidence="2">
    <location>
        <begin position="147"/>
        <end position="199"/>
    </location>
</feature>
<dbReference type="Pfam" id="PF13559">
    <property type="entry name" value="DUF4129"/>
    <property type="match status" value="1"/>
</dbReference>
<feature type="transmembrane region" description="Helical" evidence="1">
    <location>
        <begin position="58"/>
        <end position="80"/>
    </location>
</feature>
<proteinExistence type="predicted"/>
<evidence type="ECO:0000259" key="2">
    <source>
        <dbReference type="Pfam" id="PF13559"/>
    </source>
</evidence>
<evidence type="ECO:0000313" key="4">
    <source>
        <dbReference type="Proteomes" id="UP000321129"/>
    </source>
</evidence>
<gene>
    <name evidence="3" type="ORF">FSZ31_11570</name>
</gene>
<keyword evidence="1" id="KW-0812">Transmembrane</keyword>
<organism evidence="3 4">
    <name type="scientific">Flavisphingopyxis soli</name>
    <dbReference type="NCBI Taxonomy" id="2601267"/>
    <lineage>
        <taxon>Bacteria</taxon>
        <taxon>Pseudomonadati</taxon>
        <taxon>Pseudomonadota</taxon>
        <taxon>Alphaproteobacteria</taxon>
        <taxon>Sphingomonadales</taxon>
        <taxon>Sphingopyxidaceae</taxon>
        <taxon>Flavisphingopyxis</taxon>
    </lineage>
</organism>
<dbReference type="InterPro" id="IPR025403">
    <property type="entry name" value="TgpA-like_C"/>
</dbReference>
<dbReference type="OrthoDB" id="8478645at2"/>
<protein>
    <submittedName>
        <fullName evidence="3">DUF4129 domain-containing protein</fullName>
    </submittedName>
</protein>
<sequence length="212" mass="23221">MSADGGAIDAATLARAHAELIADRSIQFSLAPPPKIEPSGLAKMIAEFIAALAPFATYIFWAGVALIAAFVAYLVIAQLGGYGWASRWKREHIEDDDADWRPEARVARTLLAEADALAEAGDYEAAVHLLLVRSVEDIARRLPDFLQPSLTARDIAVDARLPARPRDAFSRIAGIVERALFARRSVGSDGWHEARQAYENFAFAEGWRRHVA</sequence>
<dbReference type="Proteomes" id="UP000321129">
    <property type="component" value="Unassembled WGS sequence"/>
</dbReference>